<evidence type="ECO:0000256" key="4">
    <source>
        <dbReference type="ARBA" id="ARBA00022989"/>
    </source>
</evidence>
<keyword evidence="3 7" id="KW-0812">Transmembrane</keyword>
<protein>
    <submittedName>
        <fullName evidence="9">PspC domain-containing protein</fullName>
    </submittedName>
</protein>
<accession>A0ABT0I2X8</accession>
<feature type="region of interest" description="Disordered" evidence="6">
    <location>
        <begin position="81"/>
        <end position="103"/>
    </location>
</feature>
<sequence length="103" mass="11409">MKNGKKKMTKSISDKLLTGTLGGLAEYFGWNSTVVRIVFVVLSIFPGHLFAGALVYIAMMVIIPNDYSSFNNFGGFGNQDSYDNSDSSGRKVIHDVEEHDKRN</sequence>
<evidence type="ECO:0000256" key="2">
    <source>
        <dbReference type="ARBA" id="ARBA00022475"/>
    </source>
</evidence>
<feature type="transmembrane region" description="Helical" evidence="7">
    <location>
        <begin position="37"/>
        <end position="63"/>
    </location>
</feature>
<evidence type="ECO:0000259" key="8">
    <source>
        <dbReference type="Pfam" id="PF04024"/>
    </source>
</evidence>
<dbReference type="PANTHER" id="PTHR33885:SF3">
    <property type="entry name" value="PHAGE SHOCK PROTEIN C"/>
    <property type="match status" value="1"/>
</dbReference>
<dbReference type="RefSeq" id="WP_248601847.1">
    <property type="nucleotide sequence ID" value="NZ_JAJIAO010000006.1"/>
</dbReference>
<organism evidence="9 10">
    <name type="scientific">Apilactobacillus xinyiensis</name>
    <dbReference type="NCBI Taxonomy" id="2841032"/>
    <lineage>
        <taxon>Bacteria</taxon>
        <taxon>Bacillati</taxon>
        <taxon>Bacillota</taxon>
        <taxon>Bacilli</taxon>
        <taxon>Lactobacillales</taxon>
        <taxon>Lactobacillaceae</taxon>
        <taxon>Apilactobacillus</taxon>
    </lineage>
</organism>
<keyword evidence="10" id="KW-1185">Reference proteome</keyword>
<dbReference type="EMBL" id="JAJIAO010000006">
    <property type="protein sequence ID" value="MCK8625054.1"/>
    <property type="molecule type" value="Genomic_DNA"/>
</dbReference>
<keyword evidence="2" id="KW-1003">Cell membrane</keyword>
<comment type="caution">
    <text evidence="9">The sequence shown here is derived from an EMBL/GenBank/DDBJ whole genome shotgun (WGS) entry which is preliminary data.</text>
</comment>
<keyword evidence="4 7" id="KW-1133">Transmembrane helix</keyword>
<evidence type="ECO:0000256" key="1">
    <source>
        <dbReference type="ARBA" id="ARBA00004162"/>
    </source>
</evidence>
<feature type="compositionally biased region" description="Basic and acidic residues" evidence="6">
    <location>
        <begin position="88"/>
        <end position="103"/>
    </location>
</feature>
<evidence type="ECO:0000313" key="9">
    <source>
        <dbReference type="EMBL" id="MCK8625054.1"/>
    </source>
</evidence>
<gene>
    <name evidence="9" type="ORF">LNP07_05945</name>
</gene>
<evidence type="ECO:0000256" key="3">
    <source>
        <dbReference type="ARBA" id="ARBA00022692"/>
    </source>
</evidence>
<proteinExistence type="predicted"/>
<evidence type="ECO:0000256" key="7">
    <source>
        <dbReference type="SAM" id="Phobius"/>
    </source>
</evidence>
<dbReference type="PANTHER" id="PTHR33885">
    <property type="entry name" value="PHAGE SHOCK PROTEIN C"/>
    <property type="match status" value="1"/>
</dbReference>
<keyword evidence="5 7" id="KW-0472">Membrane</keyword>
<dbReference type="InterPro" id="IPR007168">
    <property type="entry name" value="Phageshock_PspC_N"/>
</dbReference>
<dbReference type="Proteomes" id="UP001522905">
    <property type="component" value="Unassembled WGS sequence"/>
</dbReference>
<evidence type="ECO:0000313" key="10">
    <source>
        <dbReference type="Proteomes" id="UP001522905"/>
    </source>
</evidence>
<feature type="domain" description="Phage shock protein PspC N-terminal" evidence="8">
    <location>
        <begin position="6"/>
        <end position="65"/>
    </location>
</feature>
<dbReference type="Pfam" id="PF04024">
    <property type="entry name" value="PspC"/>
    <property type="match status" value="1"/>
</dbReference>
<evidence type="ECO:0000256" key="5">
    <source>
        <dbReference type="ARBA" id="ARBA00023136"/>
    </source>
</evidence>
<evidence type="ECO:0000256" key="6">
    <source>
        <dbReference type="SAM" id="MobiDB-lite"/>
    </source>
</evidence>
<name>A0ABT0I2X8_9LACO</name>
<comment type="subcellular location">
    <subcellularLocation>
        <location evidence="1">Cell membrane</location>
        <topology evidence="1">Single-pass membrane protein</topology>
    </subcellularLocation>
</comment>
<dbReference type="InterPro" id="IPR052027">
    <property type="entry name" value="PspC"/>
</dbReference>
<reference evidence="9 10" key="1">
    <citation type="submission" date="2021-11" db="EMBL/GenBank/DDBJ databases">
        <title>Comparative genomics of bee honey and flower isolates.</title>
        <authorList>
            <person name="Bechtner J.D."/>
            <person name="Gallus M.K."/>
            <person name="Ehrmann M."/>
        </authorList>
    </citation>
    <scope>NUCLEOTIDE SEQUENCE [LARGE SCALE GENOMIC DNA]</scope>
    <source>
        <strain evidence="9 10">M161</strain>
    </source>
</reference>